<keyword evidence="8" id="KW-1185">Reference proteome</keyword>
<evidence type="ECO:0000256" key="2">
    <source>
        <dbReference type="ARBA" id="ARBA00005991"/>
    </source>
</evidence>
<name>A0A3P7JIQ2_STRVU</name>
<feature type="non-terminal residue" evidence="7">
    <location>
        <position position="301"/>
    </location>
</feature>
<dbReference type="GO" id="GO:0003729">
    <property type="term" value="F:mRNA binding"/>
    <property type="evidence" value="ECO:0007669"/>
    <property type="project" value="TreeGrafter"/>
</dbReference>
<dbReference type="GO" id="GO:0000184">
    <property type="term" value="P:nuclear-transcribed mRNA catabolic process, nonsense-mediated decay"/>
    <property type="evidence" value="ECO:0007669"/>
    <property type="project" value="UniProtKB-KW"/>
</dbReference>
<gene>
    <name evidence="7" type="ORF">SVUK_LOCUS15731</name>
</gene>
<comment type="subcellular location">
    <subcellularLocation>
        <location evidence="1">Nucleus</location>
    </subcellularLocation>
</comment>
<keyword evidence="3" id="KW-0866">Nonsense-mediated mRNA decay</keyword>
<accession>A0A3P7JIQ2</accession>
<feature type="compositionally biased region" description="Gly residues" evidence="5">
    <location>
        <begin position="145"/>
        <end position="156"/>
    </location>
</feature>
<proteinExistence type="inferred from homology"/>
<evidence type="ECO:0000313" key="8">
    <source>
        <dbReference type="Proteomes" id="UP000270094"/>
    </source>
</evidence>
<dbReference type="Gene3D" id="3.30.70.330">
    <property type="match status" value="1"/>
</dbReference>
<feature type="region of interest" description="Disordered" evidence="5">
    <location>
        <begin position="99"/>
        <end position="165"/>
    </location>
</feature>
<dbReference type="Proteomes" id="UP000270094">
    <property type="component" value="Unassembled WGS sequence"/>
</dbReference>
<dbReference type="InterPro" id="IPR005120">
    <property type="entry name" value="UPF3_dom"/>
</dbReference>
<dbReference type="GO" id="GO:0045727">
    <property type="term" value="P:positive regulation of translation"/>
    <property type="evidence" value="ECO:0007669"/>
    <property type="project" value="TreeGrafter"/>
</dbReference>
<dbReference type="SUPFAM" id="SSF54928">
    <property type="entry name" value="RNA-binding domain, RBD"/>
    <property type="match status" value="1"/>
</dbReference>
<dbReference type="GO" id="GO:0005737">
    <property type="term" value="C:cytoplasm"/>
    <property type="evidence" value="ECO:0007669"/>
    <property type="project" value="TreeGrafter"/>
</dbReference>
<feature type="domain" description="UPF3" evidence="6">
    <location>
        <begin position="211"/>
        <end position="300"/>
    </location>
</feature>
<dbReference type="PANTHER" id="PTHR13112:SF0">
    <property type="entry name" value="FI21285P1"/>
    <property type="match status" value="1"/>
</dbReference>
<comment type="similarity">
    <text evidence="2">Belongs to the RENT3 family.</text>
</comment>
<feature type="compositionally biased region" description="Low complexity" evidence="5">
    <location>
        <begin position="129"/>
        <end position="138"/>
    </location>
</feature>
<feature type="compositionally biased region" description="Gly residues" evidence="5">
    <location>
        <begin position="118"/>
        <end position="128"/>
    </location>
</feature>
<organism evidence="7 8">
    <name type="scientific">Strongylus vulgaris</name>
    <name type="common">Blood worm</name>
    <dbReference type="NCBI Taxonomy" id="40348"/>
    <lineage>
        <taxon>Eukaryota</taxon>
        <taxon>Metazoa</taxon>
        <taxon>Ecdysozoa</taxon>
        <taxon>Nematoda</taxon>
        <taxon>Chromadorea</taxon>
        <taxon>Rhabditida</taxon>
        <taxon>Rhabditina</taxon>
        <taxon>Rhabditomorpha</taxon>
        <taxon>Strongyloidea</taxon>
        <taxon>Strongylidae</taxon>
        <taxon>Strongylus</taxon>
    </lineage>
</organism>
<reference evidence="7 8" key="1">
    <citation type="submission" date="2018-11" db="EMBL/GenBank/DDBJ databases">
        <authorList>
            <consortium name="Pathogen Informatics"/>
        </authorList>
    </citation>
    <scope>NUCLEOTIDE SEQUENCE [LARGE SCALE GENOMIC DNA]</scope>
</reference>
<dbReference type="PANTHER" id="PTHR13112">
    <property type="entry name" value="UPF3 REGULATOR OF NONSENSE TRANSCRIPTS-LIKE PROTEIN"/>
    <property type="match status" value="1"/>
</dbReference>
<evidence type="ECO:0000313" key="7">
    <source>
        <dbReference type="EMBL" id="VDM80733.1"/>
    </source>
</evidence>
<evidence type="ECO:0000256" key="4">
    <source>
        <dbReference type="ARBA" id="ARBA00023242"/>
    </source>
</evidence>
<evidence type="ECO:0000256" key="1">
    <source>
        <dbReference type="ARBA" id="ARBA00004123"/>
    </source>
</evidence>
<evidence type="ECO:0000259" key="6">
    <source>
        <dbReference type="Pfam" id="PF03467"/>
    </source>
</evidence>
<dbReference type="AlphaFoldDB" id="A0A3P7JIQ2"/>
<dbReference type="GO" id="GO:0005730">
    <property type="term" value="C:nucleolus"/>
    <property type="evidence" value="ECO:0007669"/>
    <property type="project" value="TreeGrafter"/>
</dbReference>
<dbReference type="Pfam" id="PF03467">
    <property type="entry name" value="Smg4_UPF3"/>
    <property type="match status" value="1"/>
</dbReference>
<dbReference type="CDD" id="cd12455">
    <property type="entry name" value="RRM_like_Smg4_UPF3"/>
    <property type="match status" value="1"/>
</dbReference>
<dbReference type="InterPro" id="IPR035979">
    <property type="entry name" value="RBD_domain_sf"/>
</dbReference>
<dbReference type="InterPro" id="IPR039722">
    <property type="entry name" value="Upf3"/>
</dbReference>
<evidence type="ECO:0000256" key="5">
    <source>
        <dbReference type="SAM" id="MobiDB-lite"/>
    </source>
</evidence>
<dbReference type="EMBL" id="UYYB01109759">
    <property type="protein sequence ID" value="VDM80733.1"/>
    <property type="molecule type" value="Genomic_DNA"/>
</dbReference>
<protein>
    <recommendedName>
        <fullName evidence="6">UPF3 domain-containing protein</fullName>
    </recommendedName>
</protein>
<dbReference type="InterPro" id="IPR012677">
    <property type="entry name" value="Nucleotide-bd_a/b_plait_sf"/>
</dbReference>
<evidence type="ECO:0000256" key="3">
    <source>
        <dbReference type="ARBA" id="ARBA00023161"/>
    </source>
</evidence>
<sequence>MFGCRKVECVGEDLVRLDDMITLKMDVQVAASIVALRPCIEAMLVRSCINPESLMTATEQDRELCTLLRELSSPEFFAGGGPMKDALLTDAALVQPITAGRGRGGPRFAGPRGDRGGGGRGWRGGASFGGPEPNGFNGFDRRGGRGQWSGGGGGGPIRNIGWRGNRGGRGGYGGGGYRPYPPRGQRCAQLVTDLQGDMCAAEKEKPTAPKGTKVVLRRLPRDMTEAELMSKLGQIPPSIYTYFVPADKEMEPFAYSRCYFTFVKNSEVLEFSRKWNGFRFVDSNGNHSIAMVELTANDRIP</sequence>
<keyword evidence="4" id="KW-0539">Nucleus</keyword>
<dbReference type="OrthoDB" id="18087at2759"/>